<dbReference type="PANTHER" id="PTHR47843">
    <property type="entry name" value="BTB DOMAIN-CONTAINING PROTEIN-RELATED"/>
    <property type="match status" value="1"/>
</dbReference>
<dbReference type="SUPFAM" id="SSF54695">
    <property type="entry name" value="POZ domain"/>
    <property type="match status" value="1"/>
</dbReference>
<keyword evidence="3" id="KW-1185">Reference proteome</keyword>
<reference evidence="2 3" key="1">
    <citation type="submission" date="2016-04" db="EMBL/GenBank/DDBJ databases">
        <title>A degradative enzymes factory behind the ericoid mycorrhizal symbiosis.</title>
        <authorList>
            <consortium name="DOE Joint Genome Institute"/>
            <person name="Martino E."/>
            <person name="Morin E."/>
            <person name="Grelet G."/>
            <person name="Kuo A."/>
            <person name="Kohler A."/>
            <person name="Daghino S."/>
            <person name="Barry K."/>
            <person name="Choi C."/>
            <person name="Cichocki N."/>
            <person name="Clum A."/>
            <person name="Copeland A."/>
            <person name="Hainaut M."/>
            <person name="Haridas S."/>
            <person name="Labutti K."/>
            <person name="Lindquist E."/>
            <person name="Lipzen A."/>
            <person name="Khouja H.-R."/>
            <person name="Murat C."/>
            <person name="Ohm R."/>
            <person name="Olson A."/>
            <person name="Spatafora J."/>
            <person name="Veneault-Fourrey C."/>
            <person name="Henrissat B."/>
            <person name="Grigoriev I."/>
            <person name="Martin F."/>
            <person name="Perotto S."/>
        </authorList>
    </citation>
    <scope>NUCLEOTIDE SEQUENCE [LARGE SCALE GENOMIC DNA]</scope>
    <source>
        <strain evidence="2 3">E</strain>
    </source>
</reference>
<dbReference type="PANTHER" id="PTHR47843:SF5">
    <property type="entry name" value="BTB_POZ DOMAIN PROTEIN"/>
    <property type="match status" value="1"/>
</dbReference>
<dbReference type="InterPro" id="IPR000210">
    <property type="entry name" value="BTB/POZ_dom"/>
</dbReference>
<dbReference type="CDD" id="cd18186">
    <property type="entry name" value="BTB_POZ_ZBTB_KLHL-like"/>
    <property type="match status" value="1"/>
</dbReference>
<dbReference type="InterPro" id="IPR011333">
    <property type="entry name" value="SKP1/BTB/POZ_sf"/>
</dbReference>
<evidence type="ECO:0000259" key="1">
    <source>
        <dbReference type="PROSITE" id="PS50097"/>
    </source>
</evidence>
<organism evidence="2 3">
    <name type="scientific">Hyaloscypha bicolor E</name>
    <dbReference type="NCBI Taxonomy" id="1095630"/>
    <lineage>
        <taxon>Eukaryota</taxon>
        <taxon>Fungi</taxon>
        <taxon>Dikarya</taxon>
        <taxon>Ascomycota</taxon>
        <taxon>Pezizomycotina</taxon>
        <taxon>Leotiomycetes</taxon>
        <taxon>Helotiales</taxon>
        <taxon>Hyaloscyphaceae</taxon>
        <taxon>Hyaloscypha</taxon>
        <taxon>Hyaloscypha bicolor</taxon>
    </lineage>
</organism>
<feature type="domain" description="BTB" evidence="1">
    <location>
        <begin position="30"/>
        <end position="94"/>
    </location>
</feature>
<sequence length="246" mass="27185">MSSQEADAVHGPAQSLASLTANLLRPGRYSDLNINYRGKVFKAHRNAVAFQSKPLAAEIDDNFKEAKIRSDDLEDHDPNIIEKFIDFLYTEQYDDGGSKAAKTSAPEASNALHTNTALYIVGDKFDVTALKTLAKEEYEKTLSASWNCILFTSNLKLVYAGTAKNDRLLMGVATNAAANHVEELVKNSEFAELCQCDGDIGFAVLKSCHSPTLQALVKKCESCQQYYGKKLHHQPYYTCSSCGYTY</sequence>
<proteinExistence type="predicted"/>
<dbReference type="GeneID" id="36579017"/>
<accession>A0A2J6SPZ0</accession>
<dbReference type="STRING" id="1095630.A0A2J6SPZ0"/>
<gene>
    <name evidence="2" type="ORF">K444DRAFT_192565</name>
</gene>
<protein>
    <recommendedName>
        <fullName evidence="1">BTB domain-containing protein</fullName>
    </recommendedName>
</protein>
<name>A0A2J6SPZ0_9HELO</name>
<dbReference type="InParanoid" id="A0A2J6SPZ0"/>
<dbReference type="Proteomes" id="UP000235371">
    <property type="component" value="Unassembled WGS sequence"/>
</dbReference>
<evidence type="ECO:0000313" key="3">
    <source>
        <dbReference type="Proteomes" id="UP000235371"/>
    </source>
</evidence>
<evidence type="ECO:0000313" key="2">
    <source>
        <dbReference type="EMBL" id="PMD52855.1"/>
    </source>
</evidence>
<dbReference type="OrthoDB" id="6359816at2759"/>
<dbReference type="AlphaFoldDB" id="A0A2J6SPZ0"/>
<dbReference type="Gene3D" id="3.30.710.10">
    <property type="entry name" value="Potassium Channel Kv1.1, Chain A"/>
    <property type="match status" value="1"/>
</dbReference>
<dbReference type="Pfam" id="PF00651">
    <property type="entry name" value="BTB"/>
    <property type="match status" value="1"/>
</dbReference>
<dbReference type="EMBL" id="KZ613895">
    <property type="protein sequence ID" value="PMD52855.1"/>
    <property type="molecule type" value="Genomic_DNA"/>
</dbReference>
<dbReference type="PROSITE" id="PS50097">
    <property type="entry name" value="BTB"/>
    <property type="match status" value="1"/>
</dbReference>
<dbReference type="RefSeq" id="XP_024729759.1">
    <property type="nucleotide sequence ID" value="XM_024870935.1"/>
</dbReference>